<evidence type="ECO:0000313" key="2">
    <source>
        <dbReference type="EMBL" id="MFC6087973.1"/>
    </source>
</evidence>
<keyword evidence="3" id="KW-1185">Reference proteome</keyword>
<organism evidence="2 3">
    <name type="scientific">Saccharothrix lopnurensis</name>
    <dbReference type="NCBI Taxonomy" id="1670621"/>
    <lineage>
        <taxon>Bacteria</taxon>
        <taxon>Bacillati</taxon>
        <taxon>Actinomycetota</taxon>
        <taxon>Actinomycetes</taxon>
        <taxon>Pseudonocardiales</taxon>
        <taxon>Pseudonocardiaceae</taxon>
        <taxon>Saccharothrix</taxon>
    </lineage>
</organism>
<gene>
    <name evidence="2" type="ORF">ACFP3R_01680</name>
</gene>
<proteinExistence type="predicted"/>
<evidence type="ECO:0000256" key="1">
    <source>
        <dbReference type="SAM" id="SignalP"/>
    </source>
</evidence>
<protein>
    <recommendedName>
        <fullName evidence="4">Peptidase inhibitor family I36</fullName>
    </recommendedName>
</protein>
<dbReference type="Proteomes" id="UP001596220">
    <property type="component" value="Unassembled WGS sequence"/>
</dbReference>
<feature type="signal peptide" evidence="1">
    <location>
        <begin position="1"/>
        <end position="30"/>
    </location>
</feature>
<evidence type="ECO:0008006" key="4">
    <source>
        <dbReference type="Google" id="ProtNLM"/>
    </source>
</evidence>
<sequence length="107" mass="10545">MTTTSRIAAGLATAGLVAAAAVLTAVPATAASKGSISIYNNCGRAVSTTIHRLGGAMIAGTAAAPAGSRYSYPVYAGGYLVRVPAGQRTVTVLDVPGKVHVVSVKAC</sequence>
<evidence type="ECO:0000313" key="3">
    <source>
        <dbReference type="Proteomes" id="UP001596220"/>
    </source>
</evidence>
<name>A0ABW1NXC9_9PSEU</name>
<comment type="caution">
    <text evidence="2">The sequence shown here is derived from an EMBL/GenBank/DDBJ whole genome shotgun (WGS) entry which is preliminary data.</text>
</comment>
<feature type="chain" id="PRO_5046046459" description="Peptidase inhibitor family I36" evidence="1">
    <location>
        <begin position="31"/>
        <end position="107"/>
    </location>
</feature>
<dbReference type="EMBL" id="JBHSQO010000001">
    <property type="protein sequence ID" value="MFC6087973.1"/>
    <property type="molecule type" value="Genomic_DNA"/>
</dbReference>
<reference evidence="3" key="1">
    <citation type="journal article" date="2019" name="Int. J. Syst. Evol. Microbiol.">
        <title>The Global Catalogue of Microorganisms (GCM) 10K type strain sequencing project: providing services to taxonomists for standard genome sequencing and annotation.</title>
        <authorList>
            <consortium name="The Broad Institute Genomics Platform"/>
            <consortium name="The Broad Institute Genome Sequencing Center for Infectious Disease"/>
            <person name="Wu L."/>
            <person name="Ma J."/>
        </authorList>
    </citation>
    <scope>NUCLEOTIDE SEQUENCE [LARGE SCALE GENOMIC DNA]</scope>
    <source>
        <strain evidence="3">CGMCC 4.7246</strain>
    </source>
</reference>
<keyword evidence="1" id="KW-0732">Signal</keyword>
<accession>A0ABW1NXC9</accession>
<dbReference type="RefSeq" id="WP_380632017.1">
    <property type="nucleotide sequence ID" value="NZ_JBHSQO010000001.1"/>
</dbReference>